<organism evidence="8 9">
    <name type="scientific">Parapedobacter indicus</name>
    <dbReference type="NCBI Taxonomy" id="1477437"/>
    <lineage>
        <taxon>Bacteria</taxon>
        <taxon>Pseudomonadati</taxon>
        <taxon>Bacteroidota</taxon>
        <taxon>Sphingobacteriia</taxon>
        <taxon>Sphingobacteriales</taxon>
        <taxon>Sphingobacteriaceae</taxon>
        <taxon>Parapedobacter</taxon>
    </lineage>
</organism>
<sequence>MKHTLSVVFLISALCGCIKGQNHDPLQQKYATEINPESAKKHLSILASAEFEGRGTGEPGGEKAAAYIAAEFKKLGLTAPVEGSYFQPVKLVRTRFDVGEFTIAGQSFHNGKDFYFIGGGPETHVQARDLVFIGYGISDEKYDDLKGIDIEGKVVLVLSEGEPKDAKGKSLITGMDTPSDWATSNTKRLQNITSKKPKLIIAVSNTVHESLTRFGYRLTQPRIALDDDKNQAVATATPVATIGKEMANLLLAKTGTSVDKLVTKIDATQKSQSGIYNVDLNTSFGSKTEPFTSDNVLGYLEGTDLKDELLVITAHYDHEGNQNGVIYYGADDNGSGTTGVLEIARAFAKAKSEGHGPRRSILFMTVTAEEKGLLGSNYYSRHPVFPLENTVVNLNTDMIGRIDDKHLNGNHNYVHAIGSDKLSSELKAINEKANAVYTQMELDYMYDDPKDPMRIYYRSDQYNFAKHGIPVIFYFSGLHPDYHTPADTVDKINFELLCKRARLAFHTAWEIANRDKRLVVDSNKE</sequence>
<dbReference type="Pfam" id="PF04389">
    <property type="entry name" value="Peptidase_M28"/>
    <property type="match status" value="1"/>
</dbReference>
<keyword evidence="2" id="KW-0645">Protease</keyword>
<name>A0A1I3M859_9SPHI</name>
<proteinExistence type="predicted"/>
<evidence type="ECO:0000256" key="2">
    <source>
        <dbReference type="ARBA" id="ARBA00022670"/>
    </source>
</evidence>
<dbReference type="PANTHER" id="PTHR12147:SF56">
    <property type="entry name" value="AMINOPEPTIDASE YDR415C-RELATED"/>
    <property type="match status" value="1"/>
</dbReference>
<evidence type="ECO:0000259" key="7">
    <source>
        <dbReference type="Pfam" id="PF04389"/>
    </source>
</evidence>
<dbReference type="GO" id="GO:0004177">
    <property type="term" value="F:aminopeptidase activity"/>
    <property type="evidence" value="ECO:0007669"/>
    <property type="project" value="UniProtKB-KW"/>
</dbReference>
<evidence type="ECO:0000256" key="3">
    <source>
        <dbReference type="ARBA" id="ARBA00022723"/>
    </source>
</evidence>
<reference evidence="8 9" key="1">
    <citation type="submission" date="2016-10" db="EMBL/GenBank/DDBJ databases">
        <authorList>
            <person name="de Groot N.N."/>
        </authorList>
    </citation>
    <scope>NUCLEOTIDE SEQUENCE [LARGE SCALE GENOMIC DNA]</scope>
    <source>
        <strain evidence="8 9">RK1</strain>
    </source>
</reference>
<keyword evidence="5" id="KW-0378">Hydrolase</keyword>
<dbReference type="STRING" id="1477437.SAMN05444682_106279"/>
<dbReference type="Proteomes" id="UP000198670">
    <property type="component" value="Unassembled WGS sequence"/>
</dbReference>
<protein>
    <submittedName>
        <fullName evidence="8">Peptidase family M28</fullName>
    </submittedName>
</protein>
<dbReference type="PROSITE" id="PS51257">
    <property type="entry name" value="PROKAR_LIPOPROTEIN"/>
    <property type="match status" value="1"/>
</dbReference>
<evidence type="ECO:0000256" key="4">
    <source>
        <dbReference type="ARBA" id="ARBA00022729"/>
    </source>
</evidence>
<dbReference type="InterPro" id="IPR046450">
    <property type="entry name" value="PA_dom_sf"/>
</dbReference>
<dbReference type="SUPFAM" id="SSF52025">
    <property type="entry name" value="PA domain"/>
    <property type="match status" value="1"/>
</dbReference>
<dbReference type="GO" id="GO:0006508">
    <property type="term" value="P:proteolysis"/>
    <property type="evidence" value="ECO:0007669"/>
    <property type="project" value="UniProtKB-KW"/>
</dbReference>
<gene>
    <name evidence="8" type="ORF">SAMN05444682_106279</name>
</gene>
<dbReference type="InterPro" id="IPR007484">
    <property type="entry name" value="Peptidase_M28"/>
</dbReference>
<dbReference type="OrthoDB" id="9764939at2"/>
<evidence type="ECO:0000256" key="1">
    <source>
        <dbReference type="ARBA" id="ARBA00022438"/>
    </source>
</evidence>
<evidence type="ECO:0000313" key="8">
    <source>
        <dbReference type="EMBL" id="SFI93229.1"/>
    </source>
</evidence>
<keyword evidence="6" id="KW-0862">Zinc</keyword>
<accession>A0A1I3M859</accession>
<feature type="domain" description="Peptidase M28" evidence="7">
    <location>
        <begin position="295"/>
        <end position="505"/>
    </location>
</feature>
<evidence type="ECO:0000256" key="6">
    <source>
        <dbReference type="ARBA" id="ARBA00022833"/>
    </source>
</evidence>
<keyword evidence="3" id="KW-0479">Metal-binding</keyword>
<dbReference type="RefSeq" id="WP_090627802.1">
    <property type="nucleotide sequence ID" value="NZ_FOQO01000006.1"/>
</dbReference>
<dbReference type="PANTHER" id="PTHR12147">
    <property type="entry name" value="METALLOPEPTIDASE M28 FAMILY MEMBER"/>
    <property type="match status" value="1"/>
</dbReference>
<dbReference type="SUPFAM" id="SSF53187">
    <property type="entry name" value="Zn-dependent exopeptidases"/>
    <property type="match status" value="1"/>
</dbReference>
<dbReference type="EMBL" id="FOQO01000006">
    <property type="protein sequence ID" value="SFI93229.1"/>
    <property type="molecule type" value="Genomic_DNA"/>
</dbReference>
<keyword evidence="1" id="KW-0031">Aminopeptidase</keyword>
<dbReference type="GO" id="GO:0008235">
    <property type="term" value="F:metalloexopeptidase activity"/>
    <property type="evidence" value="ECO:0007669"/>
    <property type="project" value="InterPro"/>
</dbReference>
<keyword evidence="4" id="KW-0732">Signal</keyword>
<dbReference type="Gene3D" id="3.40.630.10">
    <property type="entry name" value="Zn peptidases"/>
    <property type="match status" value="2"/>
</dbReference>
<dbReference type="InterPro" id="IPR045175">
    <property type="entry name" value="M28_fam"/>
</dbReference>
<evidence type="ECO:0000256" key="5">
    <source>
        <dbReference type="ARBA" id="ARBA00022801"/>
    </source>
</evidence>
<evidence type="ECO:0000313" key="9">
    <source>
        <dbReference type="Proteomes" id="UP000198670"/>
    </source>
</evidence>
<dbReference type="AlphaFoldDB" id="A0A1I3M859"/>
<dbReference type="GO" id="GO:0046872">
    <property type="term" value="F:metal ion binding"/>
    <property type="evidence" value="ECO:0007669"/>
    <property type="project" value="UniProtKB-KW"/>
</dbReference>
<keyword evidence="9" id="KW-1185">Reference proteome</keyword>